<evidence type="ECO:0000313" key="2">
    <source>
        <dbReference type="Proteomes" id="UP000289738"/>
    </source>
</evidence>
<protein>
    <submittedName>
        <fullName evidence="1">Uncharacterized protein</fullName>
    </submittedName>
</protein>
<sequence>MDPWVRKHCAMHVVCATSLVGCYRNIVPRQVHLLIAVNIPIIIRR</sequence>
<proteinExistence type="predicted"/>
<gene>
    <name evidence="1" type="ORF">Ahy_A08g040946</name>
</gene>
<dbReference type="EMBL" id="SDMP01000008">
    <property type="protein sequence ID" value="RYR44645.1"/>
    <property type="molecule type" value="Genomic_DNA"/>
</dbReference>
<dbReference type="AlphaFoldDB" id="A0A445C141"/>
<name>A0A445C141_ARAHY</name>
<keyword evidence="2" id="KW-1185">Reference proteome</keyword>
<reference evidence="1 2" key="1">
    <citation type="submission" date="2019-01" db="EMBL/GenBank/DDBJ databases">
        <title>Sequencing of cultivated peanut Arachis hypogaea provides insights into genome evolution and oil improvement.</title>
        <authorList>
            <person name="Chen X."/>
        </authorList>
    </citation>
    <scope>NUCLEOTIDE SEQUENCE [LARGE SCALE GENOMIC DNA]</scope>
    <source>
        <strain evidence="2">cv. Fuhuasheng</strain>
        <tissue evidence="1">Leaves</tissue>
    </source>
</reference>
<accession>A0A445C141</accession>
<dbReference type="Proteomes" id="UP000289738">
    <property type="component" value="Chromosome A08"/>
</dbReference>
<comment type="caution">
    <text evidence="1">The sequence shown here is derived from an EMBL/GenBank/DDBJ whole genome shotgun (WGS) entry which is preliminary data.</text>
</comment>
<dbReference type="PROSITE" id="PS51257">
    <property type="entry name" value="PROKAR_LIPOPROTEIN"/>
    <property type="match status" value="1"/>
</dbReference>
<evidence type="ECO:0000313" key="1">
    <source>
        <dbReference type="EMBL" id="RYR44645.1"/>
    </source>
</evidence>
<organism evidence="1 2">
    <name type="scientific">Arachis hypogaea</name>
    <name type="common">Peanut</name>
    <dbReference type="NCBI Taxonomy" id="3818"/>
    <lineage>
        <taxon>Eukaryota</taxon>
        <taxon>Viridiplantae</taxon>
        <taxon>Streptophyta</taxon>
        <taxon>Embryophyta</taxon>
        <taxon>Tracheophyta</taxon>
        <taxon>Spermatophyta</taxon>
        <taxon>Magnoliopsida</taxon>
        <taxon>eudicotyledons</taxon>
        <taxon>Gunneridae</taxon>
        <taxon>Pentapetalae</taxon>
        <taxon>rosids</taxon>
        <taxon>fabids</taxon>
        <taxon>Fabales</taxon>
        <taxon>Fabaceae</taxon>
        <taxon>Papilionoideae</taxon>
        <taxon>50 kb inversion clade</taxon>
        <taxon>dalbergioids sensu lato</taxon>
        <taxon>Dalbergieae</taxon>
        <taxon>Pterocarpus clade</taxon>
        <taxon>Arachis</taxon>
    </lineage>
</organism>